<dbReference type="AlphaFoldDB" id="A0A1Y5F4B2"/>
<dbReference type="Proteomes" id="UP000196531">
    <property type="component" value="Unassembled WGS sequence"/>
</dbReference>
<evidence type="ECO:0008006" key="4">
    <source>
        <dbReference type="Google" id="ProtNLM"/>
    </source>
</evidence>
<accession>A0A1Y5F4B2</accession>
<comment type="caution">
    <text evidence="2">The sequence shown here is derived from an EMBL/GenBank/DDBJ whole genome shotgun (WGS) entry which is preliminary data.</text>
</comment>
<proteinExistence type="predicted"/>
<evidence type="ECO:0000256" key="1">
    <source>
        <dbReference type="SAM" id="SignalP"/>
    </source>
</evidence>
<evidence type="ECO:0000313" key="2">
    <source>
        <dbReference type="EMBL" id="OUR95397.1"/>
    </source>
</evidence>
<keyword evidence="1" id="KW-0732">Signal</keyword>
<sequence length="359" mass="40971">MISLLLFLLTSKSFAYESMIVKNYNSCVACHRSPEGGGLLTTYGKVISSSTSLIKGTHKEGPFKKFINAKGKLDHAFYGRYAYIKTNGESRKFPMQGDYLGAFQATKNVEAVITIARAPKSQAISSGIENPSGSDLIFLRKAVLKVHSGSHNLIIGRDRQIQGLNIVDHTVLTKSLNRMNVSDLKTTAKYFYQGESSSFKSELFFPSGQEFEGNKEHGFASEYRKYLDDNLILGGVVLAGFGEVIKRKVVSSFFKKAISSFVLMGEYSYTYRELKLKETFDQRATLTQLSWFLNLHTEIFLRFESVRRNKYFELKEERQTVGMRMRVNPHITFQTDYKKTKRNDLEENLLISQLFFNVW</sequence>
<organism evidence="2 3">
    <name type="scientific">Halobacteriovorax marinus</name>
    <dbReference type="NCBI Taxonomy" id="97084"/>
    <lineage>
        <taxon>Bacteria</taxon>
        <taxon>Pseudomonadati</taxon>
        <taxon>Bdellovibrionota</taxon>
        <taxon>Bacteriovoracia</taxon>
        <taxon>Bacteriovoracales</taxon>
        <taxon>Halobacteriovoraceae</taxon>
        <taxon>Halobacteriovorax</taxon>
    </lineage>
</organism>
<gene>
    <name evidence="2" type="ORF">A9Q84_16310</name>
</gene>
<feature type="chain" id="PRO_5012599276" description="Cytochrome c domain-containing protein" evidence="1">
    <location>
        <begin position="16"/>
        <end position="359"/>
    </location>
</feature>
<reference evidence="3" key="1">
    <citation type="journal article" date="2017" name="Proc. Natl. Acad. Sci. U.S.A.">
        <title>Simulation of Deepwater Horizon oil plume reveals substrate specialization within a complex community of hydrocarbon-degraders.</title>
        <authorList>
            <person name="Hu P."/>
            <person name="Dubinsky E.A."/>
            <person name="Probst A.J."/>
            <person name="Wang J."/>
            <person name="Sieber C.M.K."/>
            <person name="Tom L.M."/>
            <person name="Gardinali P."/>
            <person name="Banfield J.F."/>
            <person name="Atlas R.M."/>
            <person name="Andersen G.L."/>
        </authorList>
    </citation>
    <scope>NUCLEOTIDE SEQUENCE [LARGE SCALE GENOMIC DNA]</scope>
</reference>
<evidence type="ECO:0000313" key="3">
    <source>
        <dbReference type="Proteomes" id="UP000196531"/>
    </source>
</evidence>
<dbReference type="EMBL" id="MAAO01000008">
    <property type="protein sequence ID" value="OUR95397.1"/>
    <property type="molecule type" value="Genomic_DNA"/>
</dbReference>
<protein>
    <recommendedName>
        <fullName evidence="4">Cytochrome c domain-containing protein</fullName>
    </recommendedName>
</protein>
<name>A0A1Y5F4B2_9BACT</name>
<feature type="signal peptide" evidence="1">
    <location>
        <begin position="1"/>
        <end position="15"/>
    </location>
</feature>